<dbReference type="EMBL" id="ALQA01000004">
    <property type="protein sequence ID" value="EJZ12207.1"/>
    <property type="molecule type" value="Genomic_DNA"/>
</dbReference>
<proteinExistence type="predicted"/>
<evidence type="ECO:0000313" key="4">
    <source>
        <dbReference type="Proteomes" id="UP000006072"/>
    </source>
</evidence>
<feature type="compositionally biased region" description="Basic and acidic residues" evidence="1">
    <location>
        <begin position="200"/>
        <end position="210"/>
    </location>
</feature>
<feature type="compositionally biased region" description="Low complexity" evidence="1">
    <location>
        <begin position="276"/>
        <end position="297"/>
    </location>
</feature>
<evidence type="ECO:0000313" key="3">
    <source>
        <dbReference type="EMBL" id="EJZ12207.1"/>
    </source>
</evidence>
<keyword evidence="2" id="KW-0472">Membrane</keyword>
<dbReference type="PATRIC" id="fig|1194972.3.peg.624"/>
<organism evidence="3 4">
    <name type="scientific">Mycolicibacterium vaccae ATCC 25954</name>
    <dbReference type="NCBI Taxonomy" id="1194972"/>
    <lineage>
        <taxon>Bacteria</taxon>
        <taxon>Bacillati</taxon>
        <taxon>Actinomycetota</taxon>
        <taxon>Actinomycetes</taxon>
        <taxon>Mycobacteriales</taxon>
        <taxon>Mycobacteriaceae</taxon>
        <taxon>Mycolicibacterium</taxon>
    </lineage>
</organism>
<name>K0UYI9_MYCVA</name>
<feature type="region of interest" description="Disordered" evidence="1">
    <location>
        <begin position="258"/>
        <end position="316"/>
    </location>
</feature>
<keyword evidence="2" id="KW-0812">Transmembrane</keyword>
<keyword evidence="4" id="KW-1185">Reference proteome</keyword>
<evidence type="ECO:0000256" key="2">
    <source>
        <dbReference type="SAM" id="Phobius"/>
    </source>
</evidence>
<feature type="compositionally biased region" description="Basic residues" evidence="1">
    <location>
        <begin position="305"/>
        <end position="316"/>
    </location>
</feature>
<gene>
    <name evidence="3" type="ORF">MVAC_03086</name>
</gene>
<dbReference type="eggNOG" id="ENOG5031I8B">
    <property type="taxonomic scope" value="Bacteria"/>
</dbReference>
<dbReference type="Proteomes" id="UP000006072">
    <property type="component" value="Unassembled WGS sequence"/>
</dbReference>
<dbReference type="HOGENOM" id="CLU_879477_0_0_11"/>
<feature type="compositionally biased region" description="Basic and acidic residues" evidence="1">
    <location>
        <begin position="181"/>
        <end position="194"/>
    </location>
</feature>
<reference evidence="3 4" key="1">
    <citation type="journal article" date="2012" name="J. Bacteriol.">
        <title>Complete Genome Sequence of Mycobacterium vaccae Type Strain ATCC 25954.</title>
        <authorList>
            <person name="Ho Y.S."/>
            <person name="Adroub S.A."/>
            <person name="Abadi M."/>
            <person name="Al Alwan B."/>
            <person name="Alkhateeb R."/>
            <person name="Gao G."/>
            <person name="Ragab A."/>
            <person name="Ali S."/>
            <person name="van Soolingen D."/>
            <person name="Bitter W."/>
            <person name="Pain A."/>
            <person name="Abdallah A.M."/>
        </authorList>
    </citation>
    <scope>NUCLEOTIDE SEQUENCE [LARGE SCALE GENOMIC DNA]</scope>
    <source>
        <strain evidence="3 4">ATCC 25954</strain>
    </source>
</reference>
<feature type="transmembrane region" description="Helical" evidence="2">
    <location>
        <begin position="29"/>
        <end position="53"/>
    </location>
</feature>
<evidence type="ECO:0000256" key="1">
    <source>
        <dbReference type="SAM" id="MobiDB-lite"/>
    </source>
</evidence>
<sequence>MRWLQGLAIAVAALIVAVAVALFWSMGPVAIIFAVPLALLLVLLGLLGALYLWAYAEMERRKGGYVICEVHYPDAPRQVKASMRRIYRAARSVKSGVAYTSGVLGKVEMDRLVFAAAERAVVSSELSAAVRDLRPDASEEDRTTMENAANQIKEIVAHLGDVEKALKQSAVTAKSLSDRITEPARRQEAKRVGERQVAARNERRQRARSRLDDARLRAQGLSDIGLHDVTEQISAIDQGHQEASEISATVLTPEVRHSVASTNRDQITPPDPNAKAGLSREAALRAAASSAGKAGRLTSVAAKSGLKKLRHRNQER</sequence>
<dbReference type="AlphaFoldDB" id="K0UYI9"/>
<protein>
    <submittedName>
        <fullName evidence="3">Uncharacterized protein</fullName>
    </submittedName>
</protein>
<keyword evidence="2" id="KW-1133">Transmembrane helix</keyword>
<accession>K0UYI9</accession>
<comment type="caution">
    <text evidence="3">The sequence shown here is derived from an EMBL/GenBank/DDBJ whole genome shotgun (WGS) entry which is preliminary data.</text>
</comment>
<feature type="region of interest" description="Disordered" evidence="1">
    <location>
        <begin position="181"/>
        <end position="210"/>
    </location>
</feature>